<dbReference type="GO" id="GO:0019344">
    <property type="term" value="P:cysteine biosynthetic process"/>
    <property type="evidence" value="ECO:0007669"/>
    <property type="project" value="InterPro"/>
</dbReference>
<dbReference type="HAMAP" id="MF_00063">
    <property type="entry name" value="CysH"/>
    <property type="match status" value="1"/>
</dbReference>
<dbReference type="EMBL" id="LGTC01000001">
    <property type="protein sequence ID" value="KNY28047.1"/>
    <property type="molecule type" value="Genomic_DNA"/>
</dbReference>
<keyword evidence="5 14" id="KW-0408">Iron</keyword>
<reference evidence="17" key="1">
    <citation type="submission" date="2015-07" db="EMBL/GenBank/DDBJ databases">
        <title>Near-Complete Genome Sequence of the Cellulolytic Bacterium Bacteroides (Pseudobacteroides) cellulosolvens ATCC 35603.</title>
        <authorList>
            <person name="Dassa B."/>
            <person name="Utturkar S.M."/>
            <person name="Klingeman D.M."/>
            <person name="Hurt R.A."/>
            <person name="Keller M."/>
            <person name="Xu J."/>
            <person name="Reddy Y.H.K."/>
            <person name="Borovok I."/>
            <person name="Grinberg I.R."/>
            <person name="Lamed R."/>
            <person name="Zhivin O."/>
            <person name="Bayer E.A."/>
            <person name="Brown S.D."/>
        </authorList>
    </citation>
    <scope>NUCLEOTIDE SEQUENCE [LARGE SCALE GENOMIC DNA]</scope>
    <source>
        <strain evidence="17">DSM 2933</strain>
    </source>
</reference>
<dbReference type="AlphaFoldDB" id="A0A0L6JRM5"/>
<dbReference type="OrthoDB" id="9774475at2"/>
<sequence length="245" mass="29087">MSKLNLNELNLKKLNNDFIEKSPEDIIRYIINEIGSSKIALASSLSIEDQVLTDILLKNNPNARIFFLDTGRHFQNTYDLMAETMQRYNFNYEVYAPESQDLEVLVSKFGPNFFYESVEQRKKCCEIRKVKPLKRVLSTVDGWICGLRRYQSQTRQEIEIFEWDISHSIYKINPIAFWTEDMVWEYINKHNVPYSNLYRNGFPSIGCQPCTRAVKPSEDVRRGRWWWENPDKKECGLHLRLEEKI</sequence>
<dbReference type="GO" id="GO:0019379">
    <property type="term" value="P:sulfate assimilation, phosphoadenylyl sulfate reduction by phosphoadenylyl-sulfate reductase (thioredoxin)"/>
    <property type="evidence" value="ECO:0007669"/>
    <property type="project" value="UniProtKB-UniRule"/>
</dbReference>
<evidence type="ECO:0000256" key="4">
    <source>
        <dbReference type="ARBA" id="ARBA00023002"/>
    </source>
</evidence>
<dbReference type="InterPro" id="IPR004511">
    <property type="entry name" value="PAPS/APS_Rdtase"/>
</dbReference>
<dbReference type="Gene3D" id="3.40.50.620">
    <property type="entry name" value="HUPs"/>
    <property type="match status" value="1"/>
</dbReference>
<organism evidence="16 17">
    <name type="scientific">Pseudobacteroides cellulosolvens ATCC 35603 = DSM 2933</name>
    <dbReference type="NCBI Taxonomy" id="398512"/>
    <lineage>
        <taxon>Bacteria</taxon>
        <taxon>Bacillati</taxon>
        <taxon>Bacillota</taxon>
        <taxon>Clostridia</taxon>
        <taxon>Eubacteriales</taxon>
        <taxon>Oscillospiraceae</taxon>
        <taxon>Pseudobacteroides</taxon>
    </lineage>
</organism>
<comment type="catalytic activity">
    <reaction evidence="13 14">
        <text>[thioredoxin]-disulfide + sulfite + AMP + 2 H(+) = adenosine 5'-phosphosulfate + [thioredoxin]-dithiol</text>
        <dbReference type="Rhea" id="RHEA:21976"/>
        <dbReference type="Rhea" id="RHEA-COMP:10698"/>
        <dbReference type="Rhea" id="RHEA-COMP:10700"/>
        <dbReference type="ChEBI" id="CHEBI:15378"/>
        <dbReference type="ChEBI" id="CHEBI:17359"/>
        <dbReference type="ChEBI" id="CHEBI:29950"/>
        <dbReference type="ChEBI" id="CHEBI:50058"/>
        <dbReference type="ChEBI" id="CHEBI:58243"/>
        <dbReference type="ChEBI" id="CHEBI:456215"/>
        <dbReference type="EC" id="1.8.4.10"/>
    </reaction>
</comment>
<comment type="similarity">
    <text evidence="1 14">Belongs to the PAPS reductase family. CysH subfamily.</text>
</comment>
<dbReference type="PIRSF" id="PIRSF000857">
    <property type="entry name" value="PAPS_reductase"/>
    <property type="match status" value="1"/>
</dbReference>
<keyword evidence="17" id="KW-1185">Reference proteome</keyword>
<feature type="binding site" evidence="14">
    <location>
        <position position="124"/>
    </location>
    <ligand>
        <name>[4Fe-4S] cluster</name>
        <dbReference type="ChEBI" id="CHEBI:49883"/>
    </ligand>
</feature>
<gene>
    <name evidence="14" type="primary">cysH</name>
    <name evidence="16" type="ORF">Bccel_3318</name>
</gene>
<evidence type="ECO:0000256" key="12">
    <source>
        <dbReference type="ARBA" id="ARBA00032041"/>
    </source>
</evidence>
<dbReference type="GO" id="GO:0043866">
    <property type="term" value="F:adenylyl-sulfate reductase (thioredoxin) activity"/>
    <property type="evidence" value="ECO:0007669"/>
    <property type="project" value="UniProtKB-EC"/>
</dbReference>
<keyword evidence="3 14" id="KW-0479">Metal-binding</keyword>
<dbReference type="GO" id="GO:0070814">
    <property type="term" value="P:hydrogen sulfide biosynthetic process"/>
    <property type="evidence" value="ECO:0007669"/>
    <property type="project" value="UniProtKB-UniRule"/>
</dbReference>
<dbReference type="PANTHER" id="PTHR46482">
    <property type="entry name" value="5'-ADENYLYLSULFATE REDUCTASE 3, CHLOROPLASTIC"/>
    <property type="match status" value="1"/>
</dbReference>
<feature type="active site" description="Nucleophile; cysteine thiosulfonate intermediate" evidence="14">
    <location>
        <position position="235"/>
    </location>
</feature>
<dbReference type="CDD" id="cd23945">
    <property type="entry name" value="PAPS_reductase"/>
    <property type="match status" value="1"/>
</dbReference>
<feature type="binding site" evidence="14">
    <location>
        <position position="207"/>
    </location>
    <ligand>
        <name>[4Fe-4S] cluster</name>
        <dbReference type="ChEBI" id="CHEBI:49883"/>
    </ligand>
</feature>
<feature type="domain" description="Phosphoadenosine phosphosulphate reductase" evidence="15">
    <location>
        <begin position="39"/>
        <end position="213"/>
    </location>
</feature>
<evidence type="ECO:0000256" key="10">
    <source>
        <dbReference type="ARBA" id="ARBA00029514"/>
    </source>
</evidence>
<comment type="caution">
    <text evidence="16">The sequence shown here is derived from an EMBL/GenBank/DDBJ whole genome shotgun (WGS) entry which is preliminary data.</text>
</comment>
<evidence type="ECO:0000256" key="3">
    <source>
        <dbReference type="ARBA" id="ARBA00022723"/>
    </source>
</evidence>
<dbReference type="GO" id="GO:0004604">
    <property type="term" value="F:phosphoadenylyl-sulfate reductase (thioredoxin) activity"/>
    <property type="evidence" value="ECO:0007669"/>
    <property type="project" value="UniProtKB-UniRule"/>
</dbReference>
<evidence type="ECO:0000313" key="16">
    <source>
        <dbReference type="EMBL" id="KNY28047.1"/>
    </source>
</evidence>
<evidence type="ECO:0000313" key="17">
    <source>
        <dbReference type="Proteomes" id="UP000036923"/>
    </source>
</evidence>
<dbReference type="GO" id="GO:0046872">
    <property type="term" value="F:metal ion binding"/>
    <property type="evidence" value="ECO:0007669"/>
    <property type="project" value="UniProtKB-KW"/>
</dbReference>
<comment type="subcellular location">
    <subcellularLocation>
        <location evidence="14">Cytoplasm</location>
    </subcellularLocation>
</comment>
<dbReference type="NCBIfam" id="NF002537">
    <property type="entry name" value="PRK02090.1"/>
    <property type="match status" value="1"/>
</dbReference>
<comment type="function">
    <text evidence="7 14">Catalyzes the formation of sulfite from adenosine 5'-phosphosulfate (APS) using thioredoxin as an electron donor.</text>
</comment>
<dbReference type="GO" id="GO:0005737">
    <property type="term" value="C:cytoplasm"/>
    <property type="evidence" value="ECO:0007669"/>
    <property type="project" value="UniProtKB-SubCell"/>
</dbReference>
<feature type="binding site" evidence="14">
    <location>
        <position position="125"/>
    </location>
    <ligand>
        <name>[4Fe-4S] cluster</name>
        <dbReference type="ChEBI" id="CHEBI:49883"/>
    </ligand>
</feature>
<keyword evidence="4 14" id="KW-0560">Oxidoreductase</keyword>
<dbReference type="RefSeq" id="WP_036939108.1">
    <property type="nucleotide sequence ID" value="NZ_JQKC01000008.1"/>
</dbReference>
<dbReference type="Pfam" id="PF01507">
    <property type="entry name" value="PAPS_reduct"/>
    <property type="match status" value="1"/>
</dbReference>
<keyword evidence="6 14" id="KW-0411">Iron-sulfur</keyword>
<evidence type="ECO:0000259" key="15">
    <source>
        <dbReference type="Pfam" id="PF01507"/>
    </source>
</evidence>
<feature type="binding site" evidence="14">
    <location>
        <position position="210"/>
    </location>
    <ligand>
        <name>[4Fe-4S] cluster</name>
        <dbReference type="ChEBI" id="CHEBI:49883"/>
    </ligand>
</feature>
<dbReference type="EC" id="1.8.4.10" evidence="9 14"/>
<dbReference type="InterPro" id="IPR014729">
    <property type="entry name" value="Rossmann-like_a/b/a_fold"/>
</dbReference>
<evidence type="ECO:0000256" key="7">
    <source>
        <dbReference type="ARBA" id="ARBA00024298"/>
    </source>
</evidence>
<evidence type="ECO:0000256" key="1">
    <source>
        <dbReference type="ARBA" id="ARBA00009732"/>
    </source>
</evidence>
<proteinExistence type="inferred from homology"/>
<dbReference type="Proteomes" id="UP000036923">
    <property type="component" value="Unassembled WGS sequence"/>
</dbReference>
<dbReference type="InterPro" id="IPR011798">
    <property type="entry name" value="APS_reductase"/>
</dbReference>
<dbReference type="GO" id="GO:0051539">
    <property type="term" value="F:4 iron, 4 sulfur cluster binding"/>
    <property type="evidence" value="ECO:0007669"/>
    <property type="project" value="UniProtKB-UniRule"/>
</dbReference>
<dbReference type="SUPFAM" id="SSF52402">
    <property type="entry name" value="Adenine nucleotide alpha hydrolases-like"/>
    <property type="match status" value="1"/>
</dbReference>
<dbReference type="STRING" id="398512.Bccel_3318"/>
<evidence type="ECO:0000256" key="13">
    <source>
        <dbReference type="ARBA" id="ARBA00048441"/>
    </source>
</evidence>
<keyword evidence="2 14" id="KW-0963">Cytoplasm</keyword>
<name>A0A0L6JRM5_9FIRM</name>
<dbReference type="NCBIfam" id="TIGR02055">
    <property type="entry name" value="APS_reductase"/>
    <property type="match status" value="1"/>
</dbReference>
<dbReference type="PATRIC" id="fig|398512.5.peg.3476"/>
<evidence type="ECO:0000256" key="8">
    <source>
        <dbReference type="ARBA" id="ARBA00024327"/>
    </source>
</evidence>
<dbReference type="InterPro" id="IPR002500">
    <property type="entry name" value="PAPS_reduct_dom"/>
</dbReference>
<dbReference type="NCBIfam" id="TIGR00434">
    <property type="entry name" value="cysH"/>
    <property type="match status" value="1"/>
</dbReference>
<comment type="pathway">
    <text evidence="8 14">Sulfur metabolism; hydrogen sulfide biosynthesis; sulfite from sulfate.</text>
</comment>
<evidence type="ECO:0000256" key="9">
    <source>
        <dbReference type="ARBA" id="ARBA00024386"/>
    </source>
</evidence>
<evidence type="ECO:0000256" key="2">
    <source>
        <dbReference type="ARBA" id="ARBA00022490"/>
    </source>
</evidence>
<accession>A0A0L6JRM5</accession>
<comment type="cofactor">
    <cofactor evidence="14">
        <name>[4Fe-4S] cluster</name>
        <dbReference type="ChEBI" id="CHEBI:49883"/>
    </cofactor>
    <text evidence="14">Binds 1 [4Fe-4S] cluster per subunit.</text>
</comment>
<protein>
    <recommendedName>
        <fullName evidence="10 14">Adenosine 5'-phosphosulfate reductase</fullName>
        <shortName evidence="14">APS reductase</shortName>
        <ecNumber evidence="9 14">1.8.4.10</ecNumber>
    </recommendedName>
    <alternativeName>
        <fullName evidence="12 14">5'-adenylylsulfate reductase</fullName>
    </alternativeName>
    <alternativeName>
        <fullName evidence="11 14">Thioredoxin-dependent 5'-adenylylsulfate reductase</fullName>
    </alternativeName>
</protein>
<dbReference type="PANTHER" id="PTHR46482:SF9">
    <property type="entry name" value="5'-ADENYLYLSULFATE REDUCTASE 1, CHLOROPLASTIC"/>
    <property type="match status" value="1"/>
</dbReference>
<dbReference type="eggNOG" id="COG0175">
    <property type="taxonomic scope" value="Bacteria"/>
</dbReference>
<evidence type="ECO:0000256" key="6">
    <source>
        <dbReference type="ARBA" id="ARBA00023014"/>
    </source>
</evidence>
<evidence type="ECO:0000256" key="14">
    <source>
        <dbReference type="HAMAP-Rule" id="MF_00063"/>
    </source>
</evidence>
<evidence type="ECO:0000256" key="11">
    <source>
        <dbReference type="ARBA" id="ARBA00030894"/>
    </source>
</evidence>
<evidence type="ECO:0000256" key="5">
    <source>
        <dbReference type="ARBA" id="ARBA00023004"/>
    </source>
</evidence>